<proteinExistence type="predicted"/>
<evidence type="ECO:0000313" key="1">
    <source>
        <dbReference type="EMBL" id="AUZ95321.1"/>
    </source>
</evidence>
<sequence length="123" mass="14000">MVNFRYYSDKMRSFFAGSLDEKVINSLFAKGAYSLAINGNNVIYGPVSDFIPVSSFEPDFDEINFSTTSLRAKAYKLVNGGVLHLEPIIEISYDTINEFYEDMGNNFYYPGIHEVRKVTIINL</sequence>
<dbReference type="RefSeq" id="YP_009612227.1">
    <property type="nucleotide sequence ID" value="NC_042013.1"/>
</dbReference>
<dbReference type="EMBL" id="MF403008">
    <property type="protein sequence ID" value="AUZ95321.1"/>
    <property type="molecule type" value="Genomic_DNA"/>
</dbReference>
<name>A0A2L0V0M5_9CAUD</name>
<protein>
    <submittedName>
        <fullName evidence="1">Uncharacterized protein</fullName>
    </submittedName>
</protein>
<dbReference type="Proteomes" id="UP000223025">
    <property type="component" value="Segment"/>
</dbReference>
<evidence type="ECO:0000313" key="2">
    <source>
        <dbReference type="Proteomes" id="UP000223025"/>
    </source>
</evidence>
<keyword evidence="2" id="KW-1185">Reference proteome</keyword>
<dbReference type="GeneID" id="40088565"/>
<reference evidence="1 2" key="1">
    <citation type="submission" date="2017-06" db="EMBL/GenBank/DDBJ databases">
        <authorList>
            <person name="Kim H.J."/>
            <person name="Triplett B.A."/>
        </authorList>
    </citation>
    <scope>NUCLEOTIDE SEQUENCE [LARGE SCALE GENOMIC DNA]</scope>
</reference>
<accession>A0A2L0V0M5</accession>
<organism evidence="1 2">
    <name type="scientific">Agrobacterium phage Atu_ph07</name>
    <dbReference type="NCBI Taxonomy" id="2024264"/>
    <lineage>
        <taxon>Viruses</taxon>
        <taxon>Duplodnaviria</taxon>
        <taxon>Heunggongvirae</taxon>
        <taxon>Uroviricota</taxon>
        <taxon>Caudoviricetes</taxon>
        <taxon>Polybotosvirus</taxon>
        <taxon>Polybotosvirus Atuph07</taxon>
    </lineage>
</organism>
<dbReference type="KEGG" id="vg:40088565"/>